<reference evidence="1 2" key="1">
    <citation type="submission" date="2019-02" db="EMBL/GenBank/DDBJ databases">
        <title>Apibacter muscae sp. nov.: a novel member of the house fly microbiota.</title>
        <authorList>
            <person name="Park R."/>
        </authorList>
    </citation>
    <scope>NUCLEOTIDE SEQUENCE [LARGE SCALE GENOMIC DNA]</scope>
    <source>
        <strain evidence="1 2">AL1</strain>
    </source>
</reference>
<comment type="caution">
    <text evidence="1">The sequence shown here is derived from an EMBL/GenBank/DDBJ whole genome shotgun (WGS) entry which is preliminary data.</text>
</comment>
<evidence type="ECO:0000313" key="2">
    <source>
        <dbReference type="Proteomes" id="UP000319499"/>
    </source>
</evidence>
<dbReference type="Proteomes" id="UP000319499">
    <property type="component" value="Unassembled WGS sequence"/>
</dbReference>
<proteinExistence type="predicted"/>
<keyword evidence="2" id="KW-1185">Reference proteome</keyword>
<gene>
    <name evidence="1" type="ORF">ETU09_07975</name>
</gene>
<name>A0A563DB84_9FLAO</name>
<dbReference type="AlphaFoldDB" id="A0A563DB84"/>
<organism evidence="1 2">
    <name type="scientific">Apibacter muscae</name>
    <dbReference type="NCBI Taxonomy" id="2509004"/>
    <lineage>
        <taxon>Bacteria</taxon>
        <taxon>Pseudomonadati</taxon>
        <taxon>Bacteroidota</taxon>
        <taxon>Flavobacteriia</taxon>
        <taxon>Flavobacteriales</taxon>
        <taxon>Weeksellaceae</taxon>
        <taxon>Apibacter</taxon>
    </lineage>
</organism>
<sequence length="233" mass="28267">MRNRVYLIVSLGLLLSCAKPINNIQQNSISSILNRNSNLNDTIKKLMFFDYPDKWYTHIDENPFYDSVKDSLSQKYYDNLCILGDSVYNSLKIDKKQTYQLKKFDDTKIRDIYEKMFSGMIFKWDFPYFIGTLEENDDYTFNIYKNGDKYNDCGFYYNKDCKFFVVKYLLMEIITKKDNNKKYLVIYLKDNVNIEGLNRFFYINDENNFIILDFYHDEIEKKFLERKEYDIDF</sequence>
<dbReference type="PROSITE" id="PS51257">
    <property type="entry name" value="PROKAR_LIPOPROTEIN"/>
    <property type="match status" value="1"/>
</dbReference>
<accession>A0A563DB84</accession>
<evidence type="ECO:0008006" key="3">
    <source>
        <dbReference type="Google" id="ProtNLM"/>
    </source>
</evidence>
<dbReference type="EMBL" id="SELH01000023">
    <property type="protein sequence ID" value="TWP27372.1"/>
    <property type="molecule type" value="Genomic_DNA"/>
</dbReference>
<evidence type="ECO:0000313" key="1">
    <source>
        <dbReference type="EMBL" id="TWP27372.1"/>
    </source>
</evidence>
<protein>
    <recommendedName>
        <fullName evidence="3">Lipoprotein</fullName>
    </recommendedName>
</protein>
<dbReference type="RefSeq" id="WP_146292976.1">
    <property type="nucleotide sequence ID" value="NZ_SELH01000023.1"/>
</dbReference>